<dbReference type="AlphaFoldDB" id="A0AAV4UGE5"/>
<evidence type="ECO:0000313" key="2">
    <source>
        <dbReference type="Proteomes" id="UP001054945"/>
    </source>
</evidence>
<accession>A0AAV4UGE5</accession>
<dbReference type="Proteomes" id="UP001054945">
    <property type="component" value="Unassembled WGS sequence"/>
</dbReference>
<comment type="caution">
    <text evidence="1">The sequence shown here is derived from an EMBL/GenBank/DDBJ whole genome shotgun (WGS) entry which is preliminary data.</text>
</comment>
<name>A0AAV4UGE5_CAEEX</name>
<sequence length="182" mass="20986">MEFFFSPDKTLFYEAKDKDGGRGHHQMQCSEFCNKLVMMTEMLCWDLFWNDYTQAPFPKRFLITAHQKRVFLSLHRRRIKRINSFPTTGHCAPFRTPPINKPQKGITYAGAHSTTKGADRKRVSGIEPLPQHPLQNGVPLLHIKNVSLSLSLKKTHKTNSNFFPRRAIIAPFPRSPNQQAPE</sequence>
<dbReference type="EMBL" id="BPLR01012793">
    <property type="protein sequence ID" value="GIY56689.1"/>
    <property type="molecule type" value="Genomic_DNA"/>
</dbReference>
<reference evidence="1 2" key="1">
    <citation type="submission" date="2021-06" db="EMBL/GenBank/DDBJ databases">
        <title>Caerostris extrusa draft genome.</title>
        <authorList>
            <person name="Kono N."/>
            <person name="Arakawa K."/>
        </authorList>
    </citation>
    <scope>NUCLEOTIDE SEQUENCE [LARGE SCALE GENOMIC DNA]</scope>
</reference>
<gene>
    <name evidence="1" type="ORF">CEXT_118441</name>
</gene>
<protein>
    <submittedName>
        <fullName evidence="1">Uncharacterized protein</fullName>
    </submittedName>
</protein>
<organism evidence="1 2">
    <name type="scientific">Caerostris extrusa</name>
    <name type="common">Bark spider</name>
    <name type="synonym">Caerostris bankana</name>
    <dbReference type="NCBI Taxonomy" id="172846"/>
    <lineage>
        <taxon>Eukaryota</taxon>
        <taxon>Metazoa</taxon>
        <taxon>Ecdysozoa</taxon>
        <taxon>Arthropoda</taxon>
        <taxon>Chelicerata</taxon>
        <taxon>Arachnida</taxon>
        <taxon>Araneae</taxon>
        <taxon>Araneomorphae</taxon>
        <taxon>Entelegynae</taxon>
        <taxon>Araneoidea</taxon>
        <taxon>Araneidae</taxon>
        <taxon>Caerostris</taxon>
    </lineage>
</organism>
<proteinExistence type="predicted"/>
<keyword evidence="2" id="KW-1185">Reference proteome</keyword>
<evidence type="ECO:0000313" key="1">
    <source>
        <dbReference type="EMBL" id="GIY56689.1"/>
    </source>
</evidence>